<keyword evidence="3" id="KW-1185">Reference proteome</keyword>
<feature type="region of interest" description="Disordered" evidence="1">
    <location>
        <begin position="57"/>
        <end position="85"/>
    </location>
</feature>
<evidence type="ECO:0000313" key="2">
    <source>
        <dbReference type="EMBL" id="BAY97974.1"/>
    </source>
</evidence>
<dbReference type="EMBL" id="AP018248">
    <property type="protein sequence ID" value="BAY97974.1"/>
    <property type="molecule type" value="Genomic_DNA"/>
</dbReference>
<dbReference type="RefSeq" id="WP_096575048.1">
    <property type="nucleotide sequence ID" value="NZ_CAWNJS010000001.1"/>
</dbReference>
<feature type="compositionally biased region" description="Polar residues" evidence="1">
    <location>
        <begin position="66"/>
        <end position="75"/>
    </location>
</feature>
<accession>A0A1Z4MWW8</accession>
<evidence type="ECO:0008006" key="4">
    <source>
        <dbReference type="Google" id="ProtNLM"/>
    </source>
</evidence>
<dbReference type="AlphaFoldDB" id="A0A1Z4MWW8"/>
<name>A0A1Z4MWW8_9CYAN</name>
<evidence type="ECO:0000256" key="1">
    <source>
        <dbReference type="SAM" id="MobiDB-lite"/>
    </source>
</evidence>
<proteinExistence type="predicted"/>
<evidence type="ECO:0000313" key="3">
    <source>
        <dbReference type="Proteomes" id="UP000218785"/>
    </source>
</evidence>
<gene>
    <name evidence="2" type="ORF">NIES37_19220</name>
</gene>
<dbReference type="KEGG" id="ttq:NIES37_19220"/>
<reference evidence="2 3" key="1">
    <citation type="submission" date="2017-06" db="EMBL/GenBank/DDBJ databases">
        <title>Genome sequencing of cyanobaciteial culture collection at National Institute for Environmental Studies (NIES).</title>
        <authorList>
            <person name="Hirose Y."/>
            <person name="Shimura Y."/>
            <person name="Fujisawa T."/>
            <person name="Nakamura Y."/>
            <person name="Kawachi M."/>
        </authorList>
    </citation>
    <scope>NUCLEOTIDE SEQUENCE [LARGE SCALE GENOMIC DNA]</scope>
    <source>
        <strain evidence="2 3">NIES-37</strain>
    </source>
</reference>
<dbReference type="Proteomes" id="UP000218785">
    <property type="component" value="Chromosome"/>
</dbReference>
<sequence>MSRLTQILQNLYLRVEGFLSVIWNKFVNVVKSFFGFFAKLLGLTESGYFLESDAAQGTKRVEPPQQIETKQNTPVETPANRRRSNAKMDYYLNMARDMKKG</sequence>
<organism evidence="2 3">
    <name type="scientific">Tolypothrix tenuis PCC 7101</name>
    <dbReference type="NCBI Taxonomy" id="231146"/>
    <lineage>
        <taxon>Bacteria</taxon>
        <taxon>Bacillati</taxon>
        <taxon>Cyanobacteriota</taxon>
        <taxon>Cyanophyceae</taxon>
        <taxon>Nostocales</taxon>
        <taxon>Tolypothrichaceae</taxon>
        <taxon>Tolypothrix</taxon>
    </lineage>
</organism>
<protein>
    <recommendedName>
        <fullName evidence="4">Threonine dehydratase</fullName>
    </recommendedName>
</protein>